<dbReference type="InterPro" id="IPR020846">
    <property type="entry name" value="MFS_dom"/>
</dbReference>
<keyword evidence="2" id="KW-0813">Transport</keyword>
<dbReference type="PANTHER" id="PTHR42718:SF9">
    <property type="entry name" value="MAJOR FACILITATOR SUPERFAMILY MULTIDRUG TRANSPORTER MFSC"/>
    <property type="match status" value="1"/>
</dbReference>
<comment type="caution">
    <text evidence="9">The sequence shown here is derived from an EMBL/GenBank/DDBJ whole genome shotgun (WGS) entry which is preliminary data.</text>
</comment>
<dbReference type="Gene3D" id="1.20.1720.10">
    <property type="entry name" value="Multidrug resistance protein D"/>
    <property type="match status" value="1"/>
</dbReference>
<dbReference type="GO" id="GO:0022857">
    <property type="term" value="F:transmembrane transporter activity"/>
    <property type="evidence" value="ECO:0007669"/>
    <property type="project" value="InterPro"/>
</dbReference>
<feature type="compositionally biased region" description="Low complexity" evidence="6">
    <location>
        <begin position="190"/>
        <end position="220"/>
    </location>
</feature>
<dbReference type="PRINTS" id="PR01036">
    <property type="entry name" value="TCRTETB"/>
</dbReference>
<feature type="region of interest" description="Disordered" evidence="6">
    <location>
        <begin position="186"/>
        <end position="236"/>
    </location>
</feature>
<evidence type="ECO:0000256" key="3">
    <source>
        <dbReference type="ARBA" id="ARBA00022692"/>
    </source>
</evidence>
<organism evidence="9 10">
    <name type="scientific">Amycolatopsis acidiphila</name>
    <dbReference type="NCBI Taxonomy" id="715473"/>
    <lineage>
        <taxon>Bacteria</taxon>
        <taxon>Bacillati</taxon>
        <taxon>Actinomycetota</taxon>
        <taxon>Actinomycetes</taxon>
        <taxon>Pseudonocardiales</taxon>
        <taxon>Pseudonocardiaceae</taxon>
        <taxon>Amycolatopsis</taxon>
    </lineage>
</organism>
<evidence type="ECO:0000256" key="1">
    <source>
        <dbReference type="ARBA" id="ARBA00004651"/>
    </source>
</evidence>
<keyword evidence="3 7" id="KW-0812">Transmembrane</keyword>
<evidence type="ECO:0000256" key="7">
    <source>
        <dbReference type="SAM" id="Phobius"/>
    </source>
</evidence>
<gene>
    <name evidence="9" type="ORF">FNH06_08075</name>
</gene>
<name>A0A558AHV4_9PSEU</name>
<dbReference type="SUPFAM" id="SSF103473">
    <property type="entry name" value="MFS general substrate transporter"/>
    <property type="match status" value="1"/>
</dbReference>
<evidence type="ECO:0000256" key="4">
    <source>
        <dbReference type="ARBA" id="ARBA00022989"/>
    </source>
</evidence>
<dbReference type="OrthoDB" id="7375466at2"/>
<comment type="subcellular location">
    <subcellularLocation>
        <location evidence="1">Cell membrane</location>
        <topology evidence="1">Multi-pass membrane protein</topology>
    </subcellularLocation>
</comment>
<feature type="transmembrane region" description="Helical" evidence="7">
    <location>
        <begin position="116"/>
        <end position="139"/>
    </location>
</feature>
<feature type="transmembrane region" description="Helical" evidence="7">
    <location>
        <begin position="21"/>
        <end position="40"/>
    </location>
</feature>
<dbReference type="PANTHER" id="PTHR42718">
    <property type="entry name" value="MAJOR FACILITATOR SUPERFAMILY MULTIDRUG TRANSPORTER MFSC"/>
    <property type="match status" value="1"/>
</dbReference>
<keyword evidence="10" id="KW-1185">Reference proteome</keyword>
<dbReference type="InterPro" id="IPR011701">
    <property type="entry name" value="MFS"/>
</dbReference>
<reference evidence="9 10" key="1">
    <citation type="submission" date="2019-07" db="EMBL/GenBank/DDBJ databases">
        <title>New species of Amycolatopsis and Streptomyces.</title>
        <authorList>
            <person name="Duangmal K."/>
            <person name="Teo W.F.A."/>
            <person name="Lipun K."/>
        </authorList>
    </citation>
    <scope>NUCLEOTIDE SEQUENCE [LARGE SCALE GENOMIC DNA]</scope>
    <source>
        <strain evidence="9 10">JCM 30562</strain>
    </source>
</reference>
<evidence type="ECO:0000259" key="8">
    <source>
        <dbReference type="PROSITE" id="PS50850"/>
    </source>
</evidence>
<dbReference type="PROSITE" id="PS50850">
    <property type="entry name" value="MFS"/>
    <property type="match status" value="1"/>
</dbReference>
<keyword evidence="5 7" id="KW-0472">Membrane</keyword>
<dbReference type="RefSeq" id="WP_144636063.1">
    <property type="nucleotide sequence ID" value="NZ_BNAX01000036.1"/>
</dbReference>
<evidence type="ECO:0000256" key="6">
    <source>
        <dbReference type="SAM" id="MobiDB-lite"/>
    </source>
</evidence>
<proteinExistence type="predicted"/>
<evidence type="ECO:0000313" key="9">
    <source>
        <dbReference type="EMBL" id="TVT23819.1"/>
    </source>
</evidence>
<feature type="transmembrane region" description="Helical" evidence="7">
    <location>
        <begin position="151"/>
        <end position="172"/>
    </location>
</feature>
<feature type="domain" description="Major facilitator superfamily (MFS) profile" evidence="8">
    <location>
        <begin position="25"/>
        <end position="236"/>
    </location>
</feature>
<evidence type="ECO:0000256" key="5">
    <source>
        <dbReference type="ARBA" id="ARBA00023136"/>
    </source>
</evidence>
<dbReference type="InterPro" id="IPR036259">
    <property type="entry name" value="MFS_trans_sf"/>
</dbReference>
<accession>A0A558AHV4</accession>
<feature type="transmembrane region" description="Helical" evidence="7">
    <location>
        <begin position="60"/>
        <end position="79"/>
    </location>
</feature>
<dbReference type="Proteomes" id="UP000318578">
    <property type="component" value="Unassembled WGS sequence"/>
</dbReference>
<protein>
    <submittedName>
        <fullName evidence="9">MFS transporter</fullName>
    </submittedName>
</protein>
<feature type="transmembrane region" description="Helical" evidence="7">
    <location>
        <begin position="91"/>
        <end position="110"/>
    </location>
</feature>
<sequence length="236" mass="24293">MSSQHVDRSTAEKPRPAPRTGSRLPLLALCLGFFMIMMDATVVNTALPVIGQDLTATVSGLQWVTAGYTLVFACLLLSAGSLGDRLGSRRVFLAGLAVFTIASLVCGLAPRLPVLIGARVVQGAGAALALPTSLALINASYPDREQRARAIGVWGGLGGVAAGLGPVLGGVLTNWVGWPARWTPVPPRSTPTWSTRPTSTSCSSGGCAPSSYYPSRTPRPGASRSAACAPSYATST</sequence>
<dbReference type="CDD" id="cd17321">
    <property type="entry name" value="MFS_MMR_MDR_like"/>
    <property type="match status" value="1"/>
</dbReference>
<dbReference type="GO" id="GO:0005886">
    <property type="term" value="C:plasma membrane"/>
    <property type="evidence" value="ECO:0007669"/>
    <property type="project" value="UniProtKB-SubCell"/>
</dbReference>
<keyword evidence="4 7" id="KW-1133">Transmembrane helix</keyword>
<dbReference type="EMBL" id="VJZA01000009">
    <property type="protein sequence ID" value="TVT23819.1"/>
    <property type="molecule type" value="Genomic_DNA"/>
</dbReference>
<evidence type="ECO:0000313" key="10">
    <source>
        <dbReference type="Proteomes" id="UP000318578"/>
    </source>
</evidence>
<dbReference type="Pfam" id="PF07690">
    <property type="entry name" value="MFS_1"/>
    <property type="match status" value="1"/>
</dbReference>
<evidence type="ECO:0000256" key="2">
    <source>
        <dbReference type="ARBA" id="ARBA00022448"/>
    </source>
</evidence>
<dbReference type="AlphaFoldDB" id="A0A558AHV4"/>